<accession>A0A0P6YL92</accession>
<evidence type="ECO:0000313" key="7">
    <source>
        <dbReference type="EMBL" id="KPL90703.1"/>
    </source>
</evidence>
<proteinExistence type="inferred from homology"/>
<sequence>MRRALDLQGEAWNEVVRGLPGAHVLQSWEWAQAKKANGWEACPLVWEGDGGVPEAAALVLKRPLRAGGINFGVNVLYAPRGPLLDWANEGLRRKVLDDLQAFARAEGAIMIKMDPEVQLGVGVPGAEDAQEDAVGARVSEELMQRGWRYSDGQVQFKNTVWVNVDAPDEVLLGRMKQKTRYNLRLAERKGVVIRSGGEADLADVYRMYAETSVRDGFVIRGEGYYRQVWERFLRAGMAEVLLAAVGDETVAGLILFHFGGRAWYLYGMSRNAHREAMPNYLLQWEAMRLARAKGCTVYDLWGAPDRFEESDSMWGVYRFKEGLGGRVIRTLGAWDFASRPWFYSLYTRTLPRLLALMRRLGKARTRQEMLA</sequence>
<keyword evidence="3" id="KW-0133">Cell shape</keyword>
<dbReference type="RefSeq" id="WP_062418701.1">
    <property type="nucleotide sequence ID" value="NZ_DF967974.1"/>
</dbReference>
<dbReference type="PANTHER" id="PTHR36174:SF1">
    <property type="entry name" value="LIPID II:GLYCINE GLYCYLTRANSFERASE"/>
    <property type="match status" value="1"/>
</dbReference>
<evidence type="ECO:0000313" key="8">
    <source>
        <dbReference type="Proteomes" id="UP000050501"/>
    </source>
</evidence>
<comment type="similarity">
    <text evidence="1">Belongs to the FemABX family.</text>
</comment>
<dbReference type="InterPro" id="IPR003447">
    <property type="entry name" value="FEMABX"/>
</dbReference>
<dbReference type="InterPro" id="IPR016181">
    <property type="entry name" value="Acyl_CoA_acyltransferase"/>
</dbReference>
<dbReference type="Proteomes" id="UP000050501">
    <property type="component" value="Unassembled WGS sequence"/>
</dbReference>
<dbReference type="EMBL" id="LGCM01000010">
    <property type="protein sequence ID" value="KPL90703.1"/>
    <property type="molecule type" value="Genomic_DNA"/>
</dbReference>
<dbReference type="Gene3D" id="3.40.630.30">
    <property type="match status" value="2"/>
</dbReference>
<dbReference type="AlphaFoldDB" id="A0A0P6YL92"/>
<evidence type="ECO:0000256" key="2">
    <source>
        <dbReference type="ARBA" id="ARBA00022679"/>
    </source>
</evidence>
<keyword evidence="5" id="KW-0012">Acyltransferase</keyword>
<evidence type="ECO:0000256" key="5">
    <source>
        <dbReference type="ARBA" id="ARBA00023315"/>
    </source>
</evidence>
<dbReference type="GO" id="GO:0071555">
    <property type="term" value="P:cell wall organization"/>
    <property type="evidence" value="ECO:0007669"/>
    <property type="project" value="UniProtKB-KW"/>
</dbReference>
<dbReference type="GO" id="GO:0008360">
    <property type="term" value="P:regulation of cell shape"/>
    <property type="evidence" value="ECO:0007669"/>
    <property type="project" value="UniProtKB-KW"/>
</dbReference>
<dbReference type="PANTHER" id="PTHR36174">
    <property type="entry name" value="LIPID II:GLYCINE GLYCYLTRANSFERASE"/>
    <property type="match status" value="1"/>
</dbReference>
<comment type="caution">
    <text evidence="7">The sequence shown here is derived from an EMBL/GenBank/DDBJ whole genome shotgun (WGS) entry which is preliminary data.</text>
</comment>
<keyword evidence="6" id="KW-0961">Cell wall biogenesis/degradation</keyword>
<protein>
    <recommendedName>
        <fullName evidence="9">Methicillin resistance protein</fullName>
    </recommendedName>
</protein>
<evidence type="ECO:0000256" key="1">
    <source>
        <dbReference type="ARBA" id="ARBA00009943"/>
    </source>
</evidence>
<dbReference type="GO" id="GO:0009252">
    <property type="term" value="P:peptidoglycan biosynthetic process"/>
    <property type="evidence" value="ECO:0007669"/>
    <property type="project" value="UniProtKB-KW"/>
</dbReference>
<organism evidence="7 8">
    <name type="scientific">Levilinea saccharolytica</name>
    <dbReference type="NCBI Taxonomy" id="229921"/>
    <lineage>
        <taxon>Bacteria</taxon>
        <taxon>Bacillati</taxon>
        <taxon>Chloroflexota</taxon>
        <taxon>Anaerolineae</taxon>
        <taxon>Anaerolineales</taxon>
        <taxon>Anaerolineaceae</taxon>
        <taxon>Levilinea</taxon>
    </lineage>
</organism>
<reference evidence="7 8" key="1">
    <citation type="submission" date="2015-07" db="EMBL/GenBank/DDBJ databases">
        <title>Genome sequence of Levilinea saccharolytica DSM 16555.</title>
        <authorList>
            <person name="Hemp J."/>
            <person name="Ward L.M."/>
            <person name="Pace L.A."/>
            <person name="Fischer W.W."/>
        </authorList>
    </citation>
    <scope>NUCLEOTIDE SEQUENCE [LARGE SCALE GENOMIC DNA]</scope>
    <source>
        <strain evidence="7 8">KIBI-1</strain>
    </source>
</reference>
<dbReference type="Pfam" id="PF02388">
    <property type="entry name" value="FemAB"/>
    <property type="match status" value="2"/>
</dbReference>
<evidence type="ECO:0000256" key="3">
    <source>
        <dbReference type="ARBA" id="ARBA00022960"/>
    </source>
</evidence>
<keyword evidence="2" id="KW-0808">Transferase</keyword>
<keyword evidence="4" id="KW-0573">Peptidoglycan synthesis</keyword>
<dbReference type="OrthoDB" id="9785911at2"/>
<dbReference type="GO" id="GO:0016755">
    <property type="term" value="F:aminoacyltransferase activity"/>
    <property type="evidence" value="ECO:0007669"/>
    <property type="project" value="InterPro"/>
</dbReference>
<dbReference type="PROSITE" id="PS51191">
    <property type="entry name" value="FEMABX"/>
    <property type="match status" value="1"/>
</dbReference>
<evidence type="ECO:0008006" key="9">
    <source>
        <dbReference type="Google" id="ProtNLM"/>
    </source>
</evidence>
<evidence type="ECO:0000256" key="4">
    <source>
        <dbReference type="ARBA" id="ARBA00022984"/>
    </source>
</evidence>
<evidence type="ECO:0000256" key="6">
    <source>
        <dbReference type="ARBA" id="ARBA00023316"/>
    </source>
</evidence>
<dbReference type="InterPro" id="IPR050644">
    <property type="entry name" value="PG_Glycine_Bridge_Synth"/>
</dbReference>
<dbReference type="PATRIC" id="fig|229921.5.peg.2485"/>
<dbReference type="SUPFAM" id="SSF55729">
    <property type="entry name" value="Acyl-CoA N-acyltransferases (Nat)"/>
    <property type="match status" value="2"/>
</dbReference>
<dbReference type="STRING" id="229921.ADN01_02385"/>
<gene>
    <name evidence="7" type="ORF">ADN01_02385</name>
</gene>
<keyword evidence="8" id="KW-1185">Reference proteome</keyword>
<name>A0A0P6YL92_9CHLR</name>